<reference evidence="1 2" key="1">
    <citation type="submission" date="2018-09" db="EMBL/GenBank/DDBJ databases">
        <title>Draft genome of Simplicispira sp. NY-02.</title>
        <authorList>
            <person name="Im W.T."/>
        </authorList>
    </citation>
    <scope>NUCLEOTIDE SEQUENCE [LARGE SCALE GENOMIC DNA]</scope>
    <source>
        <strain evidence="1 2">NY-02</strain>
    </source>
</reference>
<evidence type="ECO:0000313" key="2">
    <source>
        <dbReference type="Proteomes" id="UP000266302"/>
    </source>
</evidence>
<gene>
    <name evidence="1" type="ORF">D3F03_01160</name>
</gene>
<dbReference type="Proteomes" id="UP000266302">
    <property type="component" value="Unassembled WGS sequence"/>
</dbReference>
<keyword evidence="2" id="KW-1185">Reference proteome</keyword>
<sequence length="63" mass="7224">MSVSLAVRLYRLRFTFAFTFDAEIELAMRPWRSLPQRWRGAAEFTRQDGLAKGGLGTTACGRW</sequence>
<dbReference type="EMBL" id="QXJC01000001">
    <property type="protein sequence ID" value="RID99088.1"/>
    <property type="molecule type" value="Genomic_DNA"/>
</dbReference>
<evidence type="ECO:0000313" key="1">
    <source>
        <dbReference type="EMBL" id="RID99088.1"/>
    </source>
</evidence>
<comment type="caution">
    <text evidence="1">The sequence shown here is derived from an EMBL/GenBank/DDBJ whole genome shotgun (WGS) entry which is preliminary data.</text>
</comment>
<accession>A0A398CDK8</accession>
<name>A0A398CDK8_9BURK</name>
<protein>
    <submittedName>
        <fullName evidence="1">Uncharacterized protein</fullName>
    </submittedName>
</protein>
<dbReference type="AlphaFoldDB" id="A0A398CDK8"/>
<proteinExistence type="predicted"/>
<organism evidence="1 2">
    <name type="scientific">Simplicispira hankyongi</name>
    <dbReference type="NCBI Taxonomy" id="2315688"/>
    <lineage>
        <taxon>Bacteria</taxon>
        <taxon>Pseudomonadati</taxon>
        <taxon>Pseudomonadota</taxon>
        <taxon>Betaproteobacteria</taxon>
        <taxon>Burkholderiales</taxon>
        <taxon>Comamonadaceae</taxon>
        <taxon>Simplicispira</taxon>
    </lineage>
</organism>